<dbReference type="InterPro" id="IPR040826">
    <property type="entry name" value="HEPN_LA2681"/>
</dbReference>
<organism evidence="2 3">
    <name type="scientific">Acinetobacter seifertii</name>
    <dbReference type="NCBI Taxonomy" id="1530123"/>
    <lineage>
        <taxon>Bacteria</taxon>
        <taxon>Pseudomonadati</taxon>
        <taxon>Pseudomonadota</taxon>
        <taxon>Gammaproteobacteria</taxon>
        <taxon>Moraxellales</taxon>
        <taxon>Moraxellaceae</taxon>
        <taxon>Acinetobacter</taxon>
        <taxon>Acinetobacter calcoaceticus/baumannii complex</taxon>
    </lineage>
</organism>
<evidence type="ECO:0000313" key="2">
    <source>
        <dbReference type="EMBL" id="QNX71420.1"/>
    </source>
</evidence>
<reference evidence="2 3" key="2">
    <citation type="submission" date="2020-09" db="EMBL/GenBank/DDBJ databases">
        <authorList>
            <person name="Chen F.-J."/>
            <person name="Lee Y.-T."/>
        </authorList>
    </citation>
    <scope>NUCLEOTIDE SEQUENCE [LARGE SCALE GENOMIC DNA]</scope>
    <source>
        <strain evidence="2 3">AS39</strain>
    </source>
</reference>
<proteinExistence type="predicted"/>
<dbReference type="RefSeq" id="WP_191011980.1">
    <property type="nucleotide sequence ID" value="NZ_CP061646.1"/>
</dbReference>
<name>A0A7H2V4Y7_9GAMM</name>
<sequence>MIKLNIKQVNALAELADDLLLDKNRKDELLELLKVHTQTSFIFENDTCKGYFYYILGNCSSGIYEYHRESWYSKVLINTVNLYQKAVYFLEKEKSDLTLLSYALTNLGNFLSSQGRCFCAQYYWDKAIEIDENCVALIAKASDILFRAEQLYDDSHKFIHYFFANNLILEAYKKIDLLEAEQKIPLQVGGRLYIFQKWYDECFKNEDFNFLKEYKKNTNTKQESRYLNWVAQKKLFINDLNDLLSDEIVFKDILGLPSMVQKINCALSLKESLVFHSNFDELRNEYTYARFLMFQAYEINMDSEHFYNKTYAHVYDTLHAIDNLKTSHMKASFRILYSIFDKISYFIAKYFNLQMEDRKISFQKIFGEYRGGSFKPNNVFQNSKNYFIHSLFYILKEIEENSKVPDFYVNIETYKLAKIRNHLEHRSFRIVDDFGYELNTKYNYSEVRGYQDLLMKKDKLEENNLQSSSEYIEIIEKIKEKEIKSNYILEMPISEFEQSLIDLARLVRNSLMYLSLAVHYEERLKPIDNESVFSKEVPIK</sequence>
<dbReference type="Proteomes" id="UP000516666">
    <property type="component" value="Chromosome"/>
</dbReference>
<evidence type="ECO:0000259" key="1">
    <source>
        <dbReference type="Pfam" id="PF18733"/>
    </source>
</evidence>
<dbReference type="AlphaFoldDB" id="A0A7H2V4Y7"/>
<protein>
    <recommendedName>
        <fullName evidence="1">LA2681-like HEPN domain-containing protein</fullName>
    </recommendedName>
</protein>
<dbReference type="EMBL" id="CP061646">
    <property type="protein sequence ID" value="QNX71420.1"/>
    <property type="molecule type" value="Genomic_DNA"/>
</dbReference>
<gene>
    <name evidence="2" type="ORF">IC776_13250</name>
</gene>
<reference evidence="3" key="1">
    <citation type="submission" date="2020-09" db="EMBL/GenBank/DDBJ databases">
        <title>Clinical and molecular characterization of Acinetobacter seifertii in Taiwan.</title>
        <authorList>
            <person name="Li L.-H."/>
            <person name="Yang Y.-S."/>
            <person name="Sun J.-R."/>
            <person name="Huang T.-W."/>
            <person name="Huang W.-C."/>
            <person name="Wang Y.-C."/>
            <person name="Kuo T.-H."/>
            <person name="Kuo S.-C."/>
            <person name="Chen T.-L."/>
        </authorList>
    </citation>
    <scope>NUCLEOTIDE SEQUENCE [LARGE SCALE GENOMIC DNA]</scope>
    <source>
        <strain evidence="3">AS39</strain>
    </source>
</reference>
<evidence type="ECO:0000313" key="3">
    <source>
        <dbReference type="Proteomes" id="UP000516666"/>
    </source>
</evidence>
<dbReference type="Pfam" id="PF18733">
    <property type="entry name" value="HEPN_LA2681"/>
    <property type="match status" value="1"/>
</dbReference>
<feature type="domain" description="LA2681-like HEPN" evidence="1">
    <location>
        <begin position="273"/>
        <end position="439"/>
    </location>
</feature>
<accession>A0A7H2V4Y7</accession>